<dbReference type="SMART" id="SM00575">
    <property type="entry name" value="ZnF_PMZ"/>
    <property type="match status" value="1"/>
</dbReference>
<sequence length="136" mass="15707">MSRSDTIFRVSEIPRPLQGYDPTSYRVNLEEKWCGCGYFQALKSPCQHAIAVCNNSRRDYKNLVDPVYFLHSVRKVYEMEFPAIGSFLPVCYSSSRCTVHCHCCFIDLELLPQILKSPRLLRILVGRFVENKALLV</sequence>
<evidence type="ECO:0000313" key="7">
    <source>
        <dbReference type="Proteomes" id="UP001472677"/>
    </source>
</evidence>
<dbReference type="InterPro" id="IPR007527">
    <property type="entry name" value="Znf_SWIM"/>
</dbReference>
<dbReference type="InterPro" id="IPR006564">
    <property type="entry name" value="Znf_PMZ"/>
</dbReference>
<evidence type="ECO:0000256" key="4">
    <source>
        <dbReference type="PROSITE-ProRule" id="PRU00325"/>
    </source>
</evidence>
<evidence type="ECO:0000256" key="3">
    <source>
        <dbReference type="ARBA" id="ARBA00022833"/>
    </source>
</evidence>
<gene>
    <name evidence="6" type="ORF">V6N12_041083</name>
</gene>
<reference evidence="6 7" key="1">
    <citation type="journal article" date="2024" name="G3 (Bethesda)">
        <title>Genome assembly of Hibiscus sabdariffa L. provides insights into metabolisms of medicinal natural products.</title>
        <authorList>
            <person name="Kim T."/>
        </authorList>
    </citation>
    <scope>NUCLEOTIDE SEQUENCE [LARGE SCALE GENOMIC DNA]</scope>
    <source>
        <strain evidence="6">TK-2024</strain>
        <tissue evidence="6">Old leaves</tissue>
    </source>
</reference>
<proteinExistence type="predicted"/>
<feature type="domain" description="SWIM-type" evidence="5">
    <location>
        <begin position="25"/>
        <end position="57"/>
    </location>
</feature>
<accession>A0ABR2E7G2</accession>
<evidence type="ECO:0000256" key="1">
    <source>
        <dbReference type="ARBA" id="ARBA00022723"/>
    </source>
</evidence>
<dbReference type="EMBL" id="JBBPBM010000020">
    <property type="protein sequence ID" value="KAK8552490.1"/>
    <property type="molecule type" value="Genomic_DNA"/>
</dbReference>
<comment type="caution">
    <text evidence="6">The sequence shown here is derived from an EMBL/GenBank/DDBJ whole genome shotgun (WGS) entry which is preliminary data.</text>
</comment>
<evidence type="ECO:0000259" key="5">
    <source>
        <dbReference type="PROSITE" id="PS50966"/>
    </source>
</evidence>
<evidence type="ECO:0000313" key="6">
    <source>
        <dbReference type="EMBL" id="KAK8552490.1"/>
    </source>
</evidence>
<dbReference type="Pfam" id="PF04434">
    <property type="entry name" value="SWIM"/>
    <property type="match status" value="1"/>
</dbReference>
<keyword evidence="1" id="KW-0479">Metal-binding</keyword>
<keyword evidence="7" id="KW-1185">Reference proteome</keyword>
<keyword evidence="3" id="KW-0862">Zinc</keyword>
<dbReference type="PROSITE" id="PS50966">
    <property type="entry name" value="ZF_SWIM"/>
    <property type="match status" value="1"/>
</dbReference>
<keyword evidence="2 4" id="KW-0863">Zinc-finger</keyword>
<organism evidence="6 7">
    <name type="scientific">Hibiscus sabdariffa</name>
    <name type="common">roselle</name>
    <dbReference type="NCBI Taxonomy" id="183260"/>
    <lineage>
        <taxon>Eukaryota</taxon>
        <taxon>Viridiplantae</taxon>
        <taxon>Streptophyta</taxon>
        <taxon>Embryophyta</taxon>
        <taxon>Tracheophyta</taxon>
        <taxon>Spermatophyta</taxon>
        <taxon>Magnoliopsida</taxon>
        <taxon>eudicotyledons</taxon>
        <taxon>Gunneridae</taxon>
        <taxon>Pentapetalae</taxon>
        <taxon>rosids</taxon>
        <taxon>malvids</taxon>
        <taxon>Malvales</taxon>
        <taxon>Malvaceae</taxon>
        <taxon>Malvoideae</taxon>
        <taxon>Hibiscus</taxon>
    </lineage>
</organism>
<evidence type="ECO:0000256" key="2">
    <source>
        <dbReference type="ARBA" id="ARBA00022771"/>
    </source>
</evidence>
<dbReference type="Proteomes" id="UP001472677">
    <property type="component" value="Unassembled WGS sequence"/>
</dbReference>
<protein>
    <recommendedName>
        <fullName evidence="5">SWIM-type domain-containing protein</fullName>
    </recommendedName>
</protein>
<name>A0ABR2E7G2_9ROSI</name>